<gene>
    <name evidence="1" type="ORF">ABT384_20865</name>
</gene>
<protein>
    <submittedName>
        <fullName evidence="1">YfbM family protein</fullName>
    </submittedName>
</protein>
<dbReference type="Pfam" id="PF08974">
    <property type="entry name" value="DUF1877"/>
    <property type="match status" value="1"/>
</dbReference>
<dbReference type="SUPFAM" id="SSF111069">
    <property type="entry name" value="Hypothetical protein yfbM"/>
    <property type="match status" value="1"/>
</dbReference>
<evidence type="ECO:0000313" key="1">
    <source>
        <dbReference type="EMBL" id="MER7375086.1"/>
    </source>
</evidence>
<sequence>MGMYISFISATTEELDKAVEDPGWAVDHVDELYESEDSAVPDRPSADLDKAWGGLQFLLDEAEMGLEFMMDGFVIVEEGTLFGWSVEDVRTAARELRATPWQRLAVHYDAERMNKEDVYPRVWDNEGEPEWLESAYGELVEFFGAAADRGLGAFMTFSF</sequence>
<name>A0ABV1XU08_9ACTN</name>
<dbReference type="InterPro" id="IPR015068">
    <property type="entry name" value="DUF1877"/>
</dbReference>
<dbReference type="EMBL" id="JBEPFB010000009">
    <property type="protein sequence ID" value="MER7375086.1"/>
    <property type="molecule type" value="Genomic_DNA"/>
</dbReference>
<dbReference type="Proteomes" id="UP001486207">
    <property type="component" value="Unassembled WGS sequence"/>
</dbReference>
<proteinExistence type="predicted"/>
<keyword evidence="2" id="KW-1185">Reference proteome</keyword>
<dbReference type="InterPro" id="IPR035944">
    <property type="entry name" value="YfbM-like_sf"/>
</dbReference>
<evidence type="ECO:0000313" key="2">
    <source>
        <dbReference type="Proteomes" id="UP001486207"/>
    </source>
</evidence>
<organism evidence="1 2">
    <name type="scientific">Streptomyces lanatus</name>
    <dbReference type="NCBI Taxonomy" id="66900"/>
    <lineage>
        <taxon>Bacteria</taxon>
        <taxon>Bacillati</taxon>
        <taxon>Actinomycetota</taxon>
        <taxon>Actinomycetes</taxon>
        <taxon>Kitasatosporales</taxon>
        <taxon>Streptomycetaceae</taxon>
        <taxon>Streptomyces</taxon>
    </lineage>
</organism>
<dbReference type="RefSeq" id="WP_190072081.1">
    <property type="nucleotide sequence ID" value="NZ_BNBM01000009.1"/>
</dbReference>
<reference evidence="1 2" key="1">
    <citation type="submission" date="2024-06" db="EMBL/GenBank/DDBJ databases">
        <title>The Natural Products Discovery Center: Release of the First 8490 Sequenced Strains for Exploring Actinobacteria Biosynthetic Diversity.</title>
        <authorList>
            <person name="Kalkreuter E."/>
            <person name="Kautsar S.A."/>
            <person name="Yang D."/>
            <person name="Bader C.D."/>
            <person name="Teijaro C.N."/>
            <person name="Fluegel L."/>
            <person name="Davis C.M."/>
            <person name="Simpson J.R."/>
            <person name="Lauterbach L."/>
            <person name="Steele A.D."/>
            <person name="Gui C."/>
            <person name="Meng S."/>
            <person name="Li G."/>
            <person name="Viehrig K."/>
            <person name="Ye F."/>
            <person name="Su P."/>
            <person name="Kiefer A.F."/>
            <person name="Nichols A."/>
            <person name="Cepeda A.J."/>
            <person name="Yan W."/>
            <person name="Fan B."/>
            <person name="Jiang Y."/>
            <person name="Adhikari A."/>
            <person name="Zheng C.-J."/>
            <person name="Schuster L."/>
            <person name="Cowan T.M."/>
            <person name="Smanski M.J."/>
            <person name="Chevrette M.G."/>
            <person name="De Carvalho L.P.S."/>
            <person name="Shen B."/>
        </authorList>
    </citation>
    <scope>NUCLEOTIDE SEQUENCE [LARGE SCALE GENOMIC DNA]</scope>
    <source>
        <strain evidence="1 2">NPDC000155</strain>
    </source>
</reference>
<comment type="caution">
    <text evidence="1">The sequence shown here is derived from an EMBL/GenBank/DDBJ whole genome shotgun (WGS) entry which is preliminary data.</text>
</comment>
<accession>A0ABV1XU08</accession>
<dbReference type="Gene3D" id="3.40.1760.10">
    <property type="entry name" value="YfbM-like super family"/>
    <property type="match status" value="1"/>
</dbReference>